<organism evidence="1 2">
    <name type="scientific">Mycena maculata</name>
    <dbReference type="NCBI Taxonomy" id="230809"/>
    <lineage>
        <taxon>Eukaryota</taxon>
        <taxon>Fungi</taxon>
        <taxon>Dikarya</taxon>
        <taxon>Basidiomycota</taxon>
        <taxon>Agaricomycotina</taxon>
        <taxon>Agaricomycetes</taxon>
        <taxon>Agaricomycetidae</taxon>
        <taxon>Agaricales</taxon>
        <taxon>Marasmiineae</taxon>
        <taxon>Mycenaceae</taxon>
        <taxon>Mycena</taxon>
    </lineage>
</organism>
<accession>A0AAD7NX40</accession>
<gene>
    <name evidence="1" type="ORF">DFH07DRAFT_795330</name>
</gene>
<proteinExistence type="predicted"/>
<dbReference type="AlphaFoldDB" id="A0AAD7NX40"/>
<evidence type="ECO:0000313" key="1">
    <source>
        <dbReference type="EMBL" id="KAJ7778613.1"/>
    </source>
</evidence>
<feature type="non-terminal residue" evidence="1">
    <location>
        <position position="1"/>
    </location>
</feature>
<dbReference type="EMBL" id="JARJLG010000008">
    <property type="protein sequence ID" value="KAJ7778613.1"/>
    <property type="molecule type" value="Genomic_DNA"/>
</dbReference>
<protein>
    <submittedName>
        <fullName evidence="1">Uncharacterized protein</fullName>
    </submittedName>
</protein>
<evidence type="ECO:0000313" key="2">
    <source>
        <dbReference type="Proteomes" id="UP001215280"/>
    </source>
</evidence>
<dbReference type="Proteomes" id="UP001215280">
    <property type="component" value="Unassembled WGS sequence"/>
</dbReference>
<name>A0AAD7NX40_9AGAR</name>
<reference evidence="1" key="1">
    <citation type="submission" date="2023-03" db="EMBL/GenBank/DDBJ databases">
        <title>Massive genome expansion in bonnet fungi (Mycena s.s.) driven by repeated elements and novel gene families across ecological guilds.</title>
        <authorList>
            <consortium name="Lawrence Berkeley National Laboratory"/>
            <person name="Harder C.B."/>
            <person name="Miyauchi S."/>
            <person name="Viragh M."/>
            <person name="Kuo A."/>
            <person name="Thoen E."/>
            <person name="Andreopoulos B."/>
            <person name="Lu D."/>
            <person name="Skrede I."/>
            <person name="Drula E."/>
            <person name="Henrissat B."/>
            <person name="Morin E."/>
            <person name="Kohler A."/>
            <person name="Barry K."/>
            <person name="LaButti K."/>
            <person name="Morin E."/>
            <person name="Salamov A."/>
            <person name="Lipzen A."/>
            <person name="Mereny Z."/>
            <person name="Hegedus B."/>
            <person name="Baldrian P."/>
            <person name="Stursova M."/>
            <person name="Weitz H."/>
            <person name="Taylor A."/>
            <person name="Grigoriev I.V."/>
            <person name="Nagy L.G."/>
            <person name="Martin F."/>
            <person name="Kauserud H."/>
        </authorList>
    </citation>
    <scope>NUCLEOTIDE SEQUENCE</scope>
    <source>
        <strain evidence="1">CBHHK188m</strain>
    </source>
</reference>
<sequence length="70" mass="8155">MAWDPDARPFILIFLVASARHSIFVQTSFELLKLEGALQTRMDCPHEHFFCHIKYFGSDYPESVDMISTF</sequence>
<keyword evidence="2" id="KW-1185">Reference proteome</keyword>
<comment type="caution">
    <text evidence="1">The sequence shown here is derived from an EMBL/GenBank/DDBJ whole genome shotgun (WGS) entry which is preliminary data.</text>
</comment>